<dbReference type="SMART" id="SM00673">
    <property type="entry name" value="CARP"/>
    <property type="match status" value="2"/>
</dbReference>
<dbReference type="EMBL" id="NCKU01009762">
    <property type="protein sequence ID" value="RWS01152.1"/>
    <property type="molecule type" value="Genomic_DNA"/>
</dbReference>
<dbReference type="Proteomes" id="UP000285301">
    <property type="component" value="Unassembled WGS sequence"/>
</dbReference>
<evidence type="ECO:0000313" key="7">
    <source>
        <dbReference type="EMBL" id="RWS01151.1"/>
    </source>
</evidence>
<dbReference type="OrthoDB" id="1601at2759"/>
<feature type="region of interest" description="Disordered" evidence="5">
    <location>
        <begin position="238"/>
        <end position="276"/>
    </location>
</feature>
<dbReference type="GO" id="GO:0003779">
    <property type="term" value="F:actin binding"/>
    <property type="evidence" value="ECO:0007669"/>
    <property type="project" value="InterPro"/>
</dbReference>
<dbReference type="InterPro" id="IPR036223">
    <property type="entry name" value="CAP_C_sf"/>
</dbReference>
<evidence type="ECO:0000256" key="3">
    <source>
        <dbReference type="ARBA" id="ARBA00022475"/>
    </source>
</evidence>
<dbReference type="PROSITE" id="PS01089">
    <property type="entry name" value="CAP_2"/>
    <property type="match status" value="1"/>
</dbReference>
<dbReference type="FunFam" id="2.160.20.70:FF:000001">
    <property type="entry name" value="Adenylyl cyclase-associated protein"/>
    <property type="match status" value="1"/>
</dbReference>
<evidence type="ECO:0000256" key="5">
    <source>
        <dbReference type="SAM" id="MobiDB-lite"/>
    </source>
</evidence>
<dbReference type="PANTHER" id="PTHR10652">
    <property type="entry name" value="ADENYLYL CYCLASE-ASSOCIATED PROTEIN"/>
    <property type="match status" value="1"/>
</dbReference>
<dbReference type="Pfam" id="PF08603">
    <property type="entry name" value="CAP_C"/>
    <property type="match status" value="1"/>
</dbReference>
<dbReference type="SUPFAM" id="SSF69340">
    <property type="entry name" value="C-terminal domain of adenylylcyclase associated protein"/>
    <property type="match status" value="1"/>
</dbReference>
<feature type="domain" description="C-CAP/cofactor C-like" evidence="6">
    <location>
        <begin position="277"/>
        <end position="411"/>
    </location>
</feature>
<reference evidence="8 10" key="1">
    <citation type="journal article" date="2018" name="Gigascience">
        <title>Genomes of trombidid mites reveal novel predicted allergens and laterally-transferred genes associated with secondary metabolism.</title>
        <authorList>
            <person name="Dong X."/>
            <person name="Chaisiri K."/>
            <person name="Xia D."/>
            <person name="Armstrong S.D."/>
            <person name="Fang Y."/>
            <person name="Donnelly M.J."/>
            <person name="Kadowaki T."/>
            <person name="McGarry J.W."/>
            <person name="Darby A.C."/>
            <person name="Makepeace B.L."/>
        </authorList>
    </citation>
    <scope>NUCLEOTIDE SEQUENCE [LARGE SCALE GENOMIC DNA]</scope>
    <source>
        <strain evidence="8">UoL-WK</strain>
    </source>
</reference>
<dbReference type="InterPro" id="IPR013912">
    <property type="entry name" value="Adenylate_cyclase-assoc_CAP_C"/>
</dbReference>
<dbReference type="GO" id="GO:0019933">
    <property type="term" value="P:cAMP-mediated signaling"/>
    <property type="evidence" value="ECO:0007669"/>
    <property type="project" value="TreeGrafter"/>
</dbReference>
<dbReference type="PROSITE" id="PS51329">
    <property type="entry name" value="C_CAP_COFACTOR_C"/>
    <property type="match status" value="1"/>
</dbReference>
<dbReference type="Gene3D" id="1.25.40.330">
    <property type="entry name" value="Adenylate cyclase-associated CAP, N-terminal domain"/>
    <property type="match status" value="1"/>
</dbReference>
<comment type="subcellular location">
    <subcellularLocation>
        <location evidence="1">Cell membrane</location>
        <topology evidence="1">Peripheral membrane protein</topology>
    </subcellularLocation>
</comment>
<dbReference type="Pfam" id="PF21938">
    <property type="entry name" value="CAP_N"/>
    <property type="match status" value="1"/>
</dbReference>
<feature type="region of interest" description="Disordered" evidence="5">
    <location>
        <begin position="187"/>
        <end position="208"/>
    </location>
</feature>
<name>A0A3S3NSX3_9ACAR</name>
<dbReference type="GO" id="GO:0005737">
    <property type="term" value="C:cytoplasm"/>
    <property type="evidence" value="ECO:0007669"/>
    <property type="project" value="TreeGrafter"/>
</dbReference>
<gene>
    <name evidence="7" type="ORF">B4U79_05090</name>
    <name evidence="8" type="ORF">B4U79_10379</name>
    <name evidence="9" type="ORF">B4U79_10962</name>
</gene>
<dbReference type="Gene3D" id="2.160.20.70">
    <property type="match status" value="1"/>
</dbReference>
<dbReference type="GO" id="GO:0005886">
    <property type="term" value="C:plasma membrane"/>
    <property type="evidence" value="ECO:0007669"/>
    <property type="project" value="UniProtKB-SubCell"/>
</dbReference>
<feature type="compositionally biased region" description="Pro residues" evidence="5">
    <location>
        <begin position="194"/>
        <end position="204"/>
    </location>
</feature>
<dbReference type="InterPro" id="IPR028417">
    <property type="entry name" value="CAP_CS_C"/>
</dbReference>
<dbReference type="SUPFAM" id="SSF101278">
    <property type="entry name" value="N-terminal domain of adenylylcyclase associated protein, CAP"/>
    <property type="match status" value="1"/>
</dbReference>
<evidence type="ECO:0000259" key="6">
    <source>
        <dbReference type="PROSITE" id="PS51329"/>
    </source>
</evidence>
<dbReference type="InterPro" id="IPR016098">
    <property type="entry name" value="CAP/MinC_C"/>
</dbReference>
<dbReference type="GO" id="GO:0000902">
    <property type="term" value="P:cell morphogenesis"/>
    <property type="evidence" value="ECO:0007669"/>
    <property type="project" value="TreeGrafter"/>
</dbReference>
<dbReference type="InterPro" id="IPR053950">
    <property type="entry name" value="CAP_N"/>
</dbReference>
<dbReference type="GO" id="GO:0008179">
    <property type="term" value="F:adenylate cyclase binding"/>
    <property type="evidence" value="ECO:0007669"/>
    <property type="project" value="TreeGrafter"/>
</dbReference>
<evidence type="ECO:0000313" key="9">
    <source>
        <dbReference type="EMBL" id="RWS08048.1"/>
    </source>
</evidence>
<dbReference type="STRING" id="1965070.A0A3S3NSX3"/>
<comment type="caution">
    <text evidence="8">The sequence shown here is derived from an EMBL/GenBank/DDBJ whole genome shotgun (WGS) entry which is preliminary data.</text>
</comment>
<protein>
    <submittedName>
        <fullName evidence="8">Adenylate cyclase-associated protein-like protein</fullName>
    </submittedName>
</protein>
<dbReference type="EMBL" id="NCKU01009763">
    <property type="protein sequence ID" value="RWS01151.1"/>
    <property type="molecule type" value="Genomic_DNA"/>
</dbReference>
<evidence type="ECO:0000313" key="10">
    <source>
        <dbReference type="Proteomes" id="UP000285301"/>
    </source>
</evidence>
<dbReference type="InterPro" id="IPR036222">
    <property type="entry name" value="CAP_N_sf"/>
</dbReference>
<dbReference type="FunFam" id="1.25.40.330:FF:000001">
    <property type="entry name" value="Adenylyl cyclase-associated protein"/>
    <property type="match status" value="1"/>
</dbReference>
<dbReference type="GO" id="GO:0007015">
    <property type="term" value="P:actin filament organization"/>
    <property type="evidence" value="ECO:0007669"/>
    <property type="project" value="TreeGrafter"/>
</dbReference>
<evidence type="ECO:0000256" key="2">
    <source>
        <dbReference type="ARBA" id="ARBA00007659"/>
    </source>
</evidence>
<evidence type="ECO:0000256" key="1">
    <source>
        <dbReference type="ARBA" id="ARBA00004202"/>
    </source>
</evidence>
<accession>A0A3S3NSX3</accession>
<dbReference type="InterPro" id="IPR006599">
    <property type="entry name" value="CARP_motif"/>
</dbReference>
<dbReference type="PANTHER" id="PTHR10652:SF0">
    <property type="entry name" value="ADENYLYL CYCLASE-ASSOCIATED PROTEIN"/>
    <property type="match status" value="1"/>
</dbReference>
<keyword evidence="3" id="KW-1003">Cell membrane</keyword>
<dbReference type="InterPro" id="IPR001837">
    <property type="entry name" value="Adenylate_cyclase-assoc_CAP"/>
</dbReference>
<evidence type="ECO:0000313" key="8">
    <source>
        <dbReference type="EMBL" id="RWS01152.1"/>
    </source>
</evidence>
<evidence type="ECO:0000256" key="4">
    <source>
        <dbReference type="ARBA" id="ARBA00023136"/>
    </source>
</evidence>
<proteinExistence type="inferred from homology"/>
<keyword evidence="10" id="KW-1185">Reference proteome</keyword>
<dbReference type="InterPro" id="IPR017901">
    <property type="entry name" value="C-CAP_CF_C-like"/>
</dbReference>
<dbReference type="AlphaFoldDB" id="A0A3S3NSX3"/>
<organism evidence="8 10">
    <name type="scientific">Dinothrombium tinctorium</name>
    <dbReference type="NCBI Taxonomy" id="1965070"/>
    <lineage>
        <taxon>Eukaryota</taxon>
        <taxon>Metazoa</taxon>
        <taxon>Ecdysozoa</taxon>
        <taxon>Arthropoda</taxon>
        <taxon>Chelicerata</taxon>
        <taxon>Arachnida</taxon>
        <taxon>Acari</taxon>
        <taxon>Acariformes</taxon>
        <taxon>Trombidiformes</taxon>
        <taxon>Prostigmata</taxon>
        <taxon>Anystina</taxon>
        <taxon>Parasitengona</taxon>
        <taxon>Trombidioidea</taxon>
        <taxon>Trombidiidae</taxon>
        <taxon>Dinothrombium</taxon>
    </lineage>
</organism>
<dbReference type="EMBL" id="NCKU01003163">
    <property type="protein sequence ID" value="RWS08048.1"/>
    <property type="molecule type" value="Genomic_DNA"/>
</dbReference>
<sequence length="433" mass="47096">MASVSNAGDVPFVREYDQLINGPFNEYLALSASVGGLVKAHSEMVAKAVSAQRQFLVIASMSQEPNQQTLVSLLKPTSDQIQAIQEFREKNRSSDVFNHLSTISESIPALGWVTVSPTPGPFVKEMTDSGQFYANKVLVAFKDKDKTQVDWAKSWISFLNELQKYIRVHHTTGLTWNAKGVDSSRVANGIPAAGGPPPPPPPPRDIFSEANAGVEEARLALMRDLNMGTDITKNLRKVTSDQQTHKNPVLKSQAPHPVSHIPSKTTPPAPQQTSVKPPKFELDGKRWLIEYQIGQKQLVVNCTEMNQSVSVYKCKDSVITVKGKANSITLDSCSKTGVVFDDIVSVVELINCQSVQAQSMGVLPTINVEKTDGAQIYLSKSSLNAEVVTAKSSAINVSVPNNVGDFSEFAIPEQFKSVWTGKGFKTEPTDIAG</sequence>
<reference evidence="8" key="2">
    <citation type="submission" date="2018-11" db="EMBL/GenBank/DDBJ databases">
        <title>Trombidioid mite genomics.</title>
        <authorList>
            <person name="Dong X."/>
        </authorList>
    </citation>
    <scope>NUCLEOTIDE SEQUENCE</scope>
    <source>
        <strain evidence="8">UoL-WK</strain>
    </source>
</reference>
<comment type="similarity">
    <text evidence="2">Belongs to the CAP family.</text>
</comment>
<keyword evidence="4" id="KW-0472">Membrane</keyword>